<dbReference type="PIRSF" id="PIRSF001220">
    <property type="entry name" value="L-ASNase_gatD"/>
    <property type="match status" value="1"/>
</dbReference>
<evidence type="ECO:0000256" key="5">
    <source>
        <dbReference type="PROSITE-ProRule" id="PRU10100"/>
    </source>
</evidence>
<comment type="caution">
    <text evidence="8">The sequence shown here is derived from an EMBL/GenBank/DDBJ whole genome shotgun (WGS) entry which is preliminary data.</text>
</comment>
<dbReference type="GO" id="GO:0016740">
    <property type="term" value="F:transferase activity"/>
    <property type="evidence" value="ECO:0007669"/>
    <property type="project" value="UniProtKB-KW"/>
</dbReference>
<dbReference type="GO" id="GO:0006520">
    <property type="term" value="P:amino acid metabolic process"/>
    <property type="evidence" value="ECO:0007669"/>
    <property type="project" value="InterPro"/>
</dbReference>
<dbReference type="PROSITE" id="PS00917">
    <property type="entry name" value="ASN_GLN_ASE_2"/>
    <property type="match status" value="1"/>
</dbReference>
<dbReference type="GO" id="GO:0004067">
    <property type="term" value="F:asparaginase activity"/>
    <property type="evidence" value="ECO:0007669"/>
    <property type="project" value="UniProtKB-UniRule"/>
</dbReference>
<evidence type="ECO:0000256" key="1">
    <source>
        <dbReference type="ARBA" id="ARBA00010518"/>
    </source>
</evidence>
<dbReference type="Pfam" id="PF17763">
    <property type="entry name" value="Asparaginase_C"/>
    <property type="match status" value="1"/>
</dbReference>
<feature type="binding site" evidence="3">
    <location>
        <position position="59"/>
    </location>
    <ligand>
        <name>substrate</name>
    </ligand>
</feature>
<gene>
    <name evidence="8" type="ORF">HNQ40_001735</name>
</gene>
<dbReference type="SMART" id="SM00870">
    <property type="entry name" value="Asparaginase"/>
    <property type="match status" value="1"/>
</dbReference>
<dbReference type="EMBL" id="JACHGY010000001">
    <property type="protein sequence ID" value="MBB6429929.1"/>
    <property type="molecule type" value="Genomic_DNA"/>
</dbReference>
<dbReference type="Gene3D" id="3.40.50.40">
    <property type="match status" value="1"/>
</dbReference>
<organism evidence="8 9">
    <name type="scientific">Algisphaera agarilytica</name>
    <dbReference type="NCBI Taxonomy" id="1385975"/>
    <lineage>
        <taxon>Bacteria</taxon>
        <taxon>Pseudomonadati</taxon>
        <taxon>Planctomycetota</taxon>
        <taxon>Phycisphaerae</taxon>
        <taxon>Phycisphaerales</taxon>
        <taxon>Phycisphaeraceae</taxon>
        <taxon>Algisphaera</taxon>
    </lineage>
</organism>
<dbReference type="SUPFAM" id="SSF53774">
    <property type="entry name" value="Glutaminase/Asparaginase"/>
    <property type="match status" value="1"/>
</dbReference>
<dbReference type="PANTHER" id="PTHR11707:SF28">
    <property type="entry name" value="60 KDA LYSOPHOSPHOLIPASE"/>
    <property type="match status" value="1"/>
</dbReference>
<name>A0A7X0LKK0_9BACT</name>
<dbReference type="PROSITE" id="PS51732">
    <property type="entry name" value="ASN_GLN_ASE_3"/>
    <property type="match status" value="1"/>
</dbReference>
<dbReference type="InterPro" id="IPR037152">
    <property type="entry name" value="L-asparaginase_N_sf"/>
</dbReference>
<feature type="domain" description="Asparaginase/glutaminase C-terminal" evidence="7">
    <location>
        <begin position="215"/>
        <end position="322"/>
    </location>
</feature>
<feature type="active site" evidence="4">
    <location>
        <position position="16"/>
    </location>
</feature>
<dbReference type="InterPro" id="IPR040919">
    <property type="entry name" value="Asparaginase_C"/>
</dbReference>
<dbReference type="PRINTS" id="PR00139">
    <property type="entry name" value="ASNGLNASE"/>
</dbReference>
<dbReference type="SFLD" id="SFLDS00057">
    <property type="entry name" value="Glutaminase/Asparaginase"/>
    <property type="match status" value="1"/>
</dbReference>
<keyword evidence="8" id="KW-0808">Transferase</keyword>
<feature type="binding site" evidence="3">
    <location>
        <begin position="91"/>
        <end position="92"/>
    </location>
    <ligand>
        <name>substrate</name>
    </ligand>
</feature>
<comment type="similarity">
    <text evidence="1">Belongs to the asparaginase 1 family.</text>
</comment>
<evidence type="ECO:0000313" key="8">
    <source>
        <dbReference type="EMBL" id="MBB6429929.1"/>
    </source>
</evidence>
<dbReference type="AlphaFoldDB" id="A0A7X0LKK0"/>
<keyword evidence="9" id="KW-1185">Reference proteome</keyword>
<accession>A0A7X0LKK0</accession>
<dbReference type="InterPro" id="IPR006034">
    <property type="entry name" value="Asparaginase/glutaminase-like"/>
</dbReference>
<evidence type="ECO:0000259" key="6">
    <source>
        <dbReference type="Pfam" id="PF00710"/>
    </source>
</evidence>
<evidence type="ECO:0000256" key="3">
    <source>
        <dbReference type="PIRSR" id="PIRSR001220-2"/>
    </source>
</evidence>
<dbReference type="PIRSF" id="PIRSF500176">
    <property type="entry name" value="L_ASNase"/>
    <property type="match status" value="1"/>
</dbReference>
<feature type="active site" description="O-isoaspartyl threonine intermediate" evidence="2">
    <location>
        <position position="16"/>
    </location>
</feature>
<dbReference type="InterPro" id="IPR036152">
    <property type="entry name" value="Asp/glu_Ase-like_sf"/>
</dbReference>
<reference evidence="8 9" key="1">
    <citation type="submission" date="2020-08" db="EMBL/GenBank/DDBJ databases">
        <title>Genomic Encyclopedia of Type Strains, Phase IV (KMG-IV): sequencing the most valuable type-strain genomes for metagenomic binning, comparative biology and taxonomic classification.</title>
        <authorList>
            <person name="Goeker M."/>
        </authorList>
    </citation>
    <scope>NUCLEOTIDE SEQUENCE [LARGE SCALE GENOMIC DNA]</scope>
    <source>
        <strain evidence="8 9">DSM 103725</strain>
    </source>
</reference>
<feature type="active site" evidence="5">
    <location>
        <position position="91"/>
    </location>
</feature>
<dbReference type="Proteomes" id="UP000541810">
    <property type="component" value="Unassembled WGS sequence"/>
</dbReference>
<evidence type="ECO:0000256" key="2">
    <source>
        <dbReference type="PIRSR" id="PIRSR001220-1"/>
    </source>
</evidence>
<dbReference type="InterPro" id="IPR027475">
    <property type="entry name" value="Asparaginase/glutaminase_AS2"/>
</dbReference>
<dbReference type="InterPro" id="IPR020827">
    <property type="entry name" value="Asparaginase/glutaminase_AS1"/>
</dbReference>
<evidence type="ECO:0000313" key="9">
    <source>
        <dbReference type="Proteomes" id="UP000541810"/>
    </source>
</evidence>
<evidence type="ECO:0000256" key="4">
    <source>
        <dbReference type="PROSITE-ProRule" id="PRU10099"/>
    </source>
</evidence>
<dbReference type="Gene3D" id="3.40.50.1170">
    <property type="entry name" value="L-asparaginase, N-terminal domain"/>
    <property type="match status" value="1"/>
</dbReference>
<dbReference type="InterPro" id="IPR027474">
    <property type="entry name" value="L-asparaginase_N"/>
</dbReference>
<dbReference type="Pfam" id="PF00710">
    <property type="entry name" value="Asparaginase"/>
    <property type="match status" value="1"/>
</dbReference>
<dbReference type="InterPro" id="IPR027473">
    <property type="entry name" value="L-asparaginase_C"/>
</dbReference>
<dbReference type="PROSITE" id="PS00144">
    <property type="entry name" value="ASN_GLN_ASE_1"/>
    <property type="match status" value="1"/>
</dbReference>
<dbReference type="RefSeq" id="WP_184677480.1">
    <property type="nucleotide sequence ID" value="NZ_JACHGY010000001.1"/>
</dbReference>
<protein>
    <submittedName>
        <fullName evidence="8">L-asparaginase/Glu-tRNA(Gln) amidotransferase subunit D</fullName>
    </submittedName>
</protein>
<feature type="domain" description="L-asparaginase N-terminal" evidence="6">
    <location>
        <begin position="7"/>
        <end position="193"/>
    </location>
</feature>
<dbReference type="PANTHER" id="PTHR11707">
    <property type="entry name" value="L-ASPARAGINASE"/>
    <property type="match status" value="1"/>
</dbReference>
<sequence>MSDRKPRLCVITTGGTIGMVRDADGIAHPPVDHSDFHNLLGPIAGRYDLTALPLMNRDSTNMLPSDWSRIAEHIDQSRGEGFDGYVVTHGTDTLAHSAAAVAFALGPPPLLSPVVFTGAMHTPDHDDYDGLANLQTACRVASANLGEVVIAFGSSIYRGVRVEKVSATELDAFASPESYALGRVAEEVVLHDDAVRRGNEAEHPHWPAETGFADRVATVSLTPGLEPALYESLLVSDRPCRGVLLRTLGAGNVSSRETTDWVRWIARATEQDIPVVLTSSFFGGRTDASGYALGQAAIEAGAIPHAGLTEPCVEVKLRHSIAAAQRHGVAACEFVRNVMAHNYFGELGGSPQSTTEDE</sequence>
<evidence type="ECO:0000259" key="7">
    <source>
        <dbReference type="Pfam" id="PF17763"/>
    </source>
</evidence>
<proteinExistence type="inferred from homology"/>